<evidence type="ECO:0000313" key="1">
    <source>
        <dbReference type="EMBL" id="JAE32772.1"/>
    </source>
</evidence>
<organism evidence="1">
    <name type="scientific">Arundo donax</name>
    <name type="common">Giant reed</name>
    <name type="synonym">Donax arundinaceus</name>
    <dbReference type="NCBI Taxonomy" id="35708"/>
    <lineage>
        <taxon>Eukaryota</taxon>
        <taxon>Viridiplantae</taxon>
        <taxon>Streptophyta</taxon>
        <taxon>Embryophyta</taxon>
        <taxon>Tracheophyta</taxon>
        <taxon>Spermatophyta</taxon>
        <taxon>Magnoliopsida</taxon>
        <taxon>Liliopsida</taxon>
        <taxon>Poales</taxon>
        <taxon>Poaceae</taxon>
        <taxon>PACMAD clade</taxon>
        <taxon>Arundinoideae</taxon>
        <taxon>Arundineae</taxon>
        <taxon>Arundo</taxon>
    </lineage>
</organism>
<protein>
    <submittedName>
        <fullName evidence="1">Uncharacterized protein</fullName>
    </submittedName>
</protein>
<reference evidence="1" key="1">
    <citation type="submission" date="2014-09" db="EMBL/GenBank/DDBJ databases">
        <authorList>
            <person name="Magalhaes I.L.F."/>
            <person name="Oliveira U."/>
            <person name="Santos F.R."/>
            <person name="Vidigal T.H.D.A."/>
            <person name="Brescovit A.D."/>
            <person name="Santos A.J."/>
        </authorList>
    </citation>
    <scope>NUCLEOTIDE SEQUENCE</scope>
    <source>
        <tissue evidence="1">Shoot tissue taken approximately 20 cm above the soil surface</tissue>
    </source>
</reference>
<name>A0A0A9H7Q5_ARUDO</name>
<accession>A0A0A9H7Q5</accession>
<reference evidence="1" key="2">
    <citation type="journal article" date="2015" name="Data Brief">
        <title>Shoot transcriptome of the giant reed, Arundo donax.</title>
        <authorList>
            <person name="Barrero R.A."/>
            <person name="Guerrero F.D."/>
            <person name="Moolhuijzen P."/>
            <person name="Goolsby J.A."/>
            <person name="Tidwell J."/>
            <person name="Bellgard S.E."/>
            <person name="Bellgard M.I."/>
        </authorList>
    </citation>
    <scope>NUCLEOTIDE SEQUENCE</scope>
    <source>
        <tissue evidence="1">Shoot tissue taken approximately 20 cm above the soil surface</tissue>
    </source>
</reference>
<sequence length="25" mass="2860">MDVERISGALEMFSNMIHGQCRDGY</sequence>
<dbReference type="AlphaFoldDB" id="A0A0A9H7Q5"/>
<dbReference type="EMBL" id="GBRH01165124">
    <property type="protein sequence ID" value="JAE32772.1"/>
    <property type="molecule type" value="Transcribed_RNA"/>
</dbReference>
<proteinExistence type="predicted"/>